<protein>
    <submittedName>
        <fullName evidence="2">Uncharacterized protein</fullName>
    </submittedName>
</protein>
<dbReference type="AlphaFoldDB" id="A0A9W7BTZ0"/>
<feature type="region of interest" description="Disordered" evidence="1">
    <location>
        <begin position="21"/>
        <end position="119"/>
    </location>
</feature>
<feature type="region of interest" description="Disordered" evidence="1">
    <location>
        <begin position="188"/>
        <end position="228"/>
    </location>
</feature>
<feature type="compositionally biased region" description="Low complexity" evidence="1">
    <location>
        <begin position="207"/>
        <end position="216"/>
    </location>
</feature>
<proteinExistence type="predicted"/>
<reference evidence="3" key="1">
    <citation type="journal article" date="2023" name="Commun. Biol.">
        <title>Genome analysis of Parmales, the sister group of diatoms, reveals the evolutionary specialization of diatoms from phago-mixotrophs to photoautotrophs.</title>
        <authorList>
            <person name="Ban H."/>
            <person name="Sato S."/>
            <person name="Yoshikawa S."/>
            <person name="Yamada K."/>
            <person name="Nakamura Y."/>
            <person name="Ichinomiya M."/>
            <person name="Sato N."/>
            <person name="Blanc-Mathieu R."/>
            <person name="Endo H."/>
            <person name="Kuwata A."/>
            <person name="Ogata H."/>
        </authorList>
    </citation>
    <scope>NUCLEOTIDE SEQUENCE [LARGE SCALE GENOMIC DNA]</scope>
    <source>
        <strain evidence="3">NIES 3699</strain>
    </source>
</reference>
<gene>
    <name evidence="2" type="ORF">TrVE_jg6636</name>
</gene>
<feature type="compositionally biased region" description="Polar residues" evidence="1">
    <location>
        <begin position="105"/>
        <end position="115"/>
    </location>
</feature>
<evidence type="ECO:0000256" key="1">
    <source>
        <dbReference type="SAM" id="MobiDB-lite"/>
    </source>
</evidence>
<name>A0A9W7BTZ0_9STRA</name>
<keyword evidence="3" id="KW-1185">Reference proteome</keyword>
<evidence type="ECO:0000313" key="3">
    <source>
        <dbReference type="Proteomes" id="UP001165160"/>
    </source>
</evidence>
<organism evidence="2 3">
    <name type="scientific">Triparma verrucosa</name>
    <dbReference type="NCBI Taxonomy" id="1606542"/>
    <lineage>
        <taxon>Eukaryota</taxon>
        <taxon>Sar</taxon>
        <taxon>Stramenopiles</taxon>
        <taxon>Ochrophyta</taxon>
        <taxon>Bolidophyceae</taxon>
        <taxon>Parmales</taxon>
        <taxon>Triparmaceae</taxon>
        <taxon>Triparma</taxon>
    </lineage>
</organism>
<comment type="caution">
    <text evidence="2">The sequence shown here is derived from an EMBL/GenBank/DDBJ whole genome shotgun (WGS) entry which is preliminary data.</text>
</comment>
<sequence length="339" mass="37532">MDQESIDLEYILSPFFIKKDLSTSTIPSPPLPLASLQKDMGIVTPELSGLGEPKEGSRKRRSPGRSQNDRGEGESPCHKRPHREVSRVPSPMSLTDPKIDASGVNERTQTASVGPQQGFLEPKYDRIRELVHASNFGSDGSIEVTRKADVMSAMFRNFTSGGRGEGQQQQLQEVQQVQQVQEQQQHQAQQISIVTRPASPAEREETSTCTSSSTSTAQFQAPGCSNSGPPPSIMALACSAAKTNTPPPPAVEVEVEKAPSPTAHMMQCASLQHMINLQIQRRLRLEAFQRARRLARISELIRFKILNQRRISALRASYRPGLETVVEVEVEEEELTRRN</sequence>
<evidence type="ECO:0000313" key="2">
    <source>
        <dbReference type="EMBL" id="GMH96644.1"/>
    </source>
</evidence>
<feature type="compositionally biased region" description="Basic and acidic residues" evidence="1">
    <location>
        <begin position="67"/>
        <end position="77"/>
    </location>
</feature>
<dbReference type="EMBL" id="BRXX01000187">
    <property type="protein sequence ID" value="GMH96644.1"/>
    <property type="molecule type" value="Genomic_DNA"/>
</dbReference>
<dbReference type="Proteomes" id="UP001165160">
    <property type="component" value="Unassembled WGS sequence"/>
</dbReference>
<feature type="compositionally biased region" description="Polar residues" evidence="1">
    <location>
        <begin position="217"/>
        <end position="227"/>
    </location>
</feature>
<accession>A0A9W7BTZ0</accession>